<evidence type="ECO:0000256" key="1">
    <source>
        <dbReference type="SAM" id="Phobius"/>
    </source>
</evidence>
<accession>A0A0E9SWF6</accession>
<sequence>MHLPSPLFLILIVFFIFVNNPALFQRGKLGGRHIAILGLGEVFIDAPLHKVLPGHLQTPVVSLSAVDPDQLLCKFLRQ</sequence>
<dbReference type="AlphaFoldDB" id="A0A0E9SWF6"/>
<organism evidence="2">
    <name type="scientific">Anguilla anguilla</name>
    <name type="common">European freshwater eel</name>
    <name type="synonym">Muraena anguilla</name>
    <dbReference type="NCBI Taxonomy" id="7936"/>
    <lineage>
        <taxon>Eukaryota</taxon>
        <taxon>Metazoa</taxon>
        <taxon>Chordata</taxon>
        <taxon>Craniata</taxon>
        <taxon>Vertebrata</taxon>
        <taxon>Euteleostomi</taxon>
        <taxon>Actinopterygii</taxon>
        <taxon>Neopterygii</taxon>
        <taxon>Teleostei</taxon>
        <taxon>Anguilliformes</taxon>
        <taxon>Anguillidae</taxon>
        <taxon>Anguilla</taxon>
    </lineage>
</organism>
<protein>
    <submittedName>
        <fullName evidence="2">Uncharacterized protein</fullName>
    </submittedName>
</protein>
<reference evidence="2" key="1">
    <citation type="submission" date="2014-11" db="EMBL/GenBank/DDBJ databases">
        <authorList>
            <person name="Amaro Gonzalez C."/>
        </authorList>
    </citation>
    <scope>NUCLEOTIDE SEQUENCE</scope>
</reference>
<keyword evidence="1" id="KW-1133">Transmembrane helix</keyword>
<feature type="transmembrane region" description="Helical" evidence="1">
    <location>
        <begin position="6"/>
        <end position="24"/>
    </location>
</feature>
<keyword evidence="1" id="KW-0812">Transmembrane</keyword>
<reference evidence="2" key="2">
    <citation type="journal article" date="2015" name="Fish Shellfish Immunol.">
        <title>Early steps in the European eel (Anguilla anguilla)-Vibrio vulnificus interaction in the gills: Role of the RtxA13 toxin.</title>
        <authorList>
            <person name="Callol A."/>
            <person name="Pajuelo D."/>
            <person name="Ebbesson L."/>
            <person name="Teles M."/>
            <person name="MacKenzie S."/>
            <person name="Amaro C."/>
        </authorList>
    </citation>
    <scope>NUCLEOTIDE SEQUENCE</scope>
</reference>
<name>A0A0E9SWF6_ANGAN</name>
<dbReference type="EMBL" id="GBXM01063724">
    <property type="protein sequence ID" value="JAH44853.1"/>
    <property type="molecule type" value="Transcribed_RNA"/>
</dbReference>
<keyword evidence="1" id="KW-0472">Membrane</keyword>
<proteinExistence type="predicted"/>
<evidence type="ECO:0000313" key="2">
    <source>
        <dbReference type="EMBL" id="JAH44853.1"/>
    </source>
</evidence>